<name>A0A4R1R946_HYDET</name>
<dbReference type="AlphaFoldDB" id="A0A4R1R946"/>
<organism evidence="1 2">
    <name type="scientific">Hydrogenispora ethanolica</name>
    <dbReference type="NCBI Taxonomy" id="1082276"/>
    <lineage>
        <taxon>Bacteria</taxon>
        <taxon>Bacillati</taxon>
        <taxon>Bacillota</taxon>
        <taxon>Hydrogenispora</taxon>
    </lineage>
</organism>
<evidence type="ECO:0000313" key="2">
    <source>
        <dbReference type="Proteomes" id="UP000295008"/>
    </source>
</evidence>
<comment type="caution">
    <text evidence="1">The sequence shown here is derived from an EMBL/GenBank/DDBJ whole genome shotgun (WGS) entry which is preliminary data.</text>
</comment>
<accession>A0A4R1R946</accession>
<protein>
    <submittedName>
        <fullName evidence="1">LPS export ABC transporter protein LptC</fullName>
    </submittedName>
</protein>
<reference evidence="1 2" key="1">
    <citation type="submission" date="2019-03" db="EMBL/GenBank/DDBJ databases">
        <title>Genomic Encyclopedia of Type Strains, Phase IV (KMG-IV): sequencing the most valuable type-strain genomes for metagenomic binning, comparative biology and taxonomic classification.</title>
        <authorList>
            <person name="Goeker M."/>
        </authorList>
    </citation>
    <scope>NUCLEOTIDE SEQUENCE [LARGE SCALE GENOMIC DNA]</scope>
    <source>
        <strain evidence="1 2">LX-B</strain>
    </source>
</reference>
<dbReference type="Proteomes" id="UP000295008">
    <property type="component" value="Unassembled WGS sequence"/>
</dbReference>
<gene>
    <name evidence="1" type="ORF">EDC14_102766</name>
</gene>
<dbReference type="GO" id="GO:0005886">
    <property type="term" value="C:plasma membrane"/>
    <property type="evidence" value="ECO:0007669"/>
    <property type="project" value="InterPro"/>
</dbReference>
<keyword evidence="2" id="KW-1185">Reference proteome</keyword>
<dbReference type="InterPro" id="IPR010664">
    <property type="entry name" value="LipoPS_assembly_LptC-rel"/>
</dbReference>
<dbReference type="RefSeq" id="WP_132015883.1">
    <property type="nucleotide sequence ID" value="NZ_SLUN01000027.1"/>
</dbReference>
<proteinExistence type="predicted"/>
<evidence type="ECO:0000313" key="1">
    <source>
        <dbReference type="EMBL" id="TCL62215.1"/>
    </source>
</evidence>
<dbReference type="Gene3D" id="2.60.450.10">
    <property type="entry name" value="Lipopolysaccharide (LPS) transport protein A like domain"/>
    <property type="match status" value="1"/>
</dbReference>
<dbReference type="OrthoDB" id="9800435at2"/>
<dbReference type="EMBL" id="SLUN01000027">
    <property type="protein sequence ID" value="TCL62215.1"/>
    <property type="molecule type" value="Genomic_DNA"/>
</dbReference>
<dbReference type="InterPro" id="IPR026265">
    <property type="entry name" value="LptC"/>
</dbReference>
<sequence>MIRTSYLNKLLSLGLVLLIWGLGYFGGWWDFIVSPKNITDQPQSSAKPRMMIHKNTISGWDNHQKAWQIKAENIWQVADGSIIYFETISEGVIFSVAGERLHFTAGWVRWEKPHGRLYFGDGLTVSLRDGTLKTPEAILDYRNQIIRSEKKIQFCGAELSLSAQKMQADINKEELVLEGDVELEQQGDRIQAQGLFYDLKEKRYELQNPKEMTIHL</sequence>
<dbReference type="GO" id="GO:0015221">
    <property type="term" value="F:lipopolysaccharide transmembrane transporter activity"/>
    <property type="evidence" value="ECO:0007669"/>
    <property type="project" value="InterPro"/>
</dbReference>
<dbReference type="NCBIfam" id="TIGR04409">
    <property type="entry name" value="LptC_YrbK"/>
    <property type="match status" value="1"/>
</dbReference>
<dbReference type="Pfam" id="PF06835">
    <property type="entry name" value="LptC"/>
    <property type="match status" value="1"/>
</dbReference>